<comment type="caution">
    <text evidence="2">The sequence shown here is derived from an EMBL/GenBank/DDBJ whole genome shotgun (WGS) entry which is preliminary data.</text>
</comment>
<feature type="signal peptide" evidence="1">
    <location>
        <begin position="1"/>
        <end position="21"/>
    </location>
</feature>
<name>A0A6B2NTT1_9RHOB</name>
<keyword evidence="1" id="KW-0732">Signal</keyword>
<proteinExistence type="predicted"/>
<reference evidence="2" key="1">
    <citation type="submission" date="2020-02" db="EMBL/GenBank/DDBJ databases">
        <title>Delineation of the pyrene-degrading pathway in Roseobacter clade bacteria by genomic analysis.</title>
        <authorList>
            <person name="Zhou H."/>
            <person name="Wang H."/>
        </authorList>
    </citation>
    <scope>NUCLEOTIDE SEQUENCE</scope>
    <source>
        <strain evidence="2">PrR005</strain>
    </source>
</reference>
<dbReference type="PANTHER" id="PTHR34387">
    <property type="entry name" value="SLR1258 PROTEIN"/>
    <property type="match status" value="1"/>
</dbReference>
<organism evidence="2">
    <name type="scientific">Ruegeria sp. PrR005</name>
    <dbReference type="NCBI Taxonomy" id="2706882"/>
    <lineage>
        <taxon>Bacteria</taxon>
        <taxon>Pseudomonadati</taxon>
        <taxon>Pseudomonadota</taxon>
        <taxon>Alphaproteobacteria</taxon>
        <taxon>Rhodobacterales</taxon>
        <taxon>Roseobacteraceae</taxon>
        <taxon>Ruegeria</taxon>
    </lineage>
</organism>
<dbReference type="GO" id="GO:0006974">
    <property type="term" value="P:DNA damage response"/>
    <property type="evidence" value="ECO:0007669"/>
    <property type="project" value="TreeGrafter"/>
</dbReference>
<gene>
    <name evidence="2" type="ORF">G0P99_10060</name>
</gene>
<protein>
    <submittedName>
        <fullName evidence="2">SIMPL domain-containing protein</fullName>
    </submittedName>
</protein>
<feature type="chain" id="PRO_5025493444" evidence="1">
    <location>
        <begin position="22"/>
        <end position="232"/>
    </location>
</feature>
<dbReference type="RefSeq" id="WP_164129363.1">
    <property type="nucleotide sequence ID" value="NZ_JAAGOX010000012.1"/>
</dbReference>
<accession>A0A6B2NTT1</accession>
<evidence type="ECO:0000313" key="2">
    <source>
        <dbReference type="EMBL" id="NDW45305.1"/>
    </source>
</evidence>
<dbReference type="InterPro" id="IPR052022">
    <property type="entry name" value="26kDa_periplasmic_antigen"/>
</dbReference>
<dbReference type="AlphaFoldDB" id="A0A6B2NTT1"/>
<dbReference type="InterPro" id="IPR007497">
    <property type="entry name" value="SIMPL/DUF541"/>
</dbReference>
<dbReference type="Gene3D" id="3.30.110.170">
    <property type="entry name" value="Protein of unknown function (DUF541), domain 1"/>
    <property type="match status" value="1"/>
</dbReference>
<dbReference type="Gene3D" id="3.30.70.2970">
    <property type="entry name" value="Protein of unknown function (DUF541), domain 2"/>
    <property type="match status" value="1"/>
</dbReference>
<dbReference type="EMBL" id="JAAGOX010000012">
    <property type="protein sequence ID" value="NDW45305.1"/>
    <property type="molecule type" value="Genomic_DNA"/>
</dbReference>
<sequence length="232" mass="24608">MRTLVFLVVALLLAAVGLARADEQPGQITVTGTGVVETVPDMAVITLGVTQEAKEARAALSATSEAVGRVLDRLTELGIEARDMQTSDLSLSPVWSNRSSSTEPPAITGFQASNRVTVRVRDLARLGEILDTVVSDGANTFNGLEFSVKEPKPLRDQARAKAVADARDKAQQLAEAAGVTLGRIVSISELYSDPQPRPMMRMAAMAESMDVPVAGGEIGLSGTVTMVYEIRQ</sequence>
<evidence type="ECO:0000256" key="1">
    <source>
        <dbReference type="SAM" id="SignalP"/>
    </source>
</evidence>
<dbReference type="Pfam" id="PF04402">
    <property type="entry name" value="SIMPL"/>
    <property type="match status" value="1"/>
</dbReference>
<dbReference type="PANTHER" id="PTHR34387:SF1">
    <property type="entry name" value="PERIPLASMIC IMMUNOGENIC PROTEIN"/>
    <property type="match status" value="1"/>
</dbReference>